<feature type="transmembrane region" description="Helical" evidence="4">
    <location>
        <begin position="48"/>
        <end position="65"/>
    </location>
</feature>
<dbReference type="PANTHER" id="PTHR11361:SF99">
    <property type="entry name" value="DNA MISMATCH REPAIR PROTEIN"/>
    <property type="match status" value="1"/>
</dbReference>
<organism evidence="6 7">
    <name type="scientific">Algoriphagus halophilus</name>
    <dbReference type="NCBI Taxonomy" id="226505"/>
    <lineage>
        <taxon>Bacteria</taxon>
        <taxon>Pseudomonadati</taxon>
        <taxon>Bacteroidota</taxon>
        <taxon>Cytophagia</taxon>
        <taxon>Cytophagales</taxon>
        <taxon>Cyclobacteriaceae</taxon>
        <taxon>Algoriphagus</taxon>
    </lineage>
</organism>
<dbReference type="InterPro" id="IPR027417">
    <property type="entry name" value="P-loop_NTPase"/>
</dbReference>
<evidence type="ECO:0000256" key="3">
    <source>
        <dbReference type="ARBA" id="ARBA00023125"/>
    </source>
</evidence>
<keyword evidence="7" id="KW-1185">Reference proteome</keyword>
<dbReference type="AlphaFoldDB" id="A0A1N6GM40"/>
<dbReference type="InterPro" id="IPR000432">
    <property type="entry name" value="DNA_mismatch_repair_MutS_C"/>
</dbReference>
<keyword evidence="4" id="KW-0472">Membrane</keyword>
<keyword evidence="2" id="KW-0067">ATP-binding</keyword>
<evidence type="ECO:0000256" key="4">
    <source>
        <dbReference type="SAM" id="Phobius"/>
    </source>
</evidence>
<dbReference type="RefSeq" id="WP_074226100.1">
    <property type="nucleotide sequence ID" value="NZ_FSRC01000002.1"/>
</dbReference>
<dbReference type="GO" id="GO:0005524">
    <property type="term" value="F:ATP binding"/>
    <property type="evidence" value="ECO:0007669"/>
    <property type="project" value="UniProtKB-KW"/>
</dbReference>
<dbReference type="GO" id="GO:0140664">
    <property type="term" value="F:ATP-dependent DNA damage sensor activity"/>
    <property type="evidence" value="ECO:0007669"/>
    <property type="project" value="InterPro"/>
</dbReference>
<feature type="transmembrane region" description="Helical" evidence="4">
    <location>
        <begin position="21"/>
        <end position="42"/>
    </location>
</feature>
<protein>
    <submittedName>
        <fullName evidence="6">MutS domain V</fullName>
    </submittedName>
</protein>
<dbReference type="PANTHER" id="PTHR11361">
    <property type="entry name" value="DNA MISMATCH REPAIR PROTEIN MUTS FAMILY MEMBER"/>
    <property type="match status" value="1"/>
</dbReference>
<dbReference type="GO" id="GO:0030983">
    <property type="term" value="F:mismatched DNA binding"/>
    <property type="evidence" value="ECO:0007669"/>
    <property type="project" value="InterPro"/>
</dbReference>
<feature type="transmembrane region" description="Helical" evidence="4">
    <location>
        <begin position="200"/>
        <end position="224"/>
    </location>
</feature>
<reference evidence="7" key="1">
    <citation type="submission" date="2016-11" db="EMBL/GenBank/DDBJ databases">
        <authorList>
            <person name="Varghese N."/>
            <person name="Submissions S."/>
        </authorList>
    </citation>
    <scope>NUCLEOTIDE SEQUENCE [LARGE SCALE GENOMIC DNA]</scope>
    <source>
        <strain evidence="7">DSM 15292</strain>
    </source>
</reference>
<dbReference type="Gene3D" id="3.40.50.300">
    <property type="entry name" value="P-loop containing nucleotide triphosphate hydrolases"/>
    <property type="match status" value="1"/>
</dbReference>
<evidence type="ECO:0000259" key="5">
    <source>
        <dbReference type="SMART" id="SM00534"/>
    </source>
</evidence>
<sequence>MKGFDYDMDDLPGKIAQVKSSAGRLSFLRLLIFVGIGIFGVLTLSQSVIWVLPLIAAIIIFISSIQKYNYKKDQEAIYNALILIDKQAGQRKDRELVGIDQGKEFQDKNHPFANDLDLFGEHSLFQLVNHTISKGARKKLADLMKSSFDQKEAKKLQKASEELAGKPGLLKAIESCGIAFFSEEKSSSHWRELLTSQKKIPLYISVLSILGPVFGLILVGLSIVGVIPGAIVGVWILLGLIPLGYVFKFLKEASEKLPTRSQLKAYTTWLYELEKMEFSSPLLKEKHQLILTKKESASQLFKQLDRLGMWIDNRLNILYIPFNLLLWTDLMLMKQFQTWINIHGEAMAKIPDLLEDWEVLVSLGAFEYEIGVHGDLEFDDSAVLVGSEISHPLLKPEKAIANDFQLGLMQKFILLTGANMSGKTTFMRTLGINAVMANIGLKPFASKFKMGDFQLYTSMRNTDNLGESVSSFYAELSRIHNLIERLEKKEKIFFLLDEILKGTNTEDRIAGSEALLKQVAKTEGLGIVSTHDIELSALEGKIAGVENRSFHSEILDDTINFDYKLKKGPCPSFNAHKLMELMGIRFQE</sequence>
<evidence type="ECO:0000256" key="2">
    <source>
        <dbReference type="ARBA" id="ARBA00022840"/>
    </source>
</evidence>
<dbReference type="InterPro" id="IPR045076">
    <property type="entry name" value="MutS"/>
</dbReference>
<keyword evidence="4" id="KW-1133">Transmembrane helix</keyword>
<proteinExistence type="predicted"/>
<evidence type="ECO:0000313" key="7">
    <source>
        <dbReference type="Proteomes" id="UP000185221"/>
    </source>
</evidence>
<keyword evidence="1" id="KW-0547">Nucleotide-binding</keyword>
<dbReference type="SUPFAM" id="SSF52540">
    <property type="entry name" value="P-loop containing nucleoside triphosphate hydrolases"/>
    <property type="match status" value="1"/>
</dbReference>
<gene>
    <name evidence="6" type="ORF">SAMN05444394_3358</name>
</gene>
<dbReference type="GO" id="GO:0005829">
    <property type="term" value="C:cytosol"/>
    <property type="evidence" value="ECO:0007669"/>
    <property type="project" value="TreeGrafter"/>
</dbReference>
<keyword evidence="3" id="KW-0238">DNA-binding</keyword>
<dbReference type="Proteomes" id="UP000185221">
    <property type="component" value="Unassembled WGS sequence"/>
</dbReference>
<feature type="transmembrane region" description="Helical" evidence="4">
    <location>
        <begin position="230"/>
        <end position="250"/>
    </location>
</feature>
<feature type="domain" description="DNA mismatch repair proteins mutS family" evidence="5">
    <location>
        <begin position="410"/>
        <end position="588"/>
    </location>
</feature>
<name>A0A1N6GM40_9BACT</name>
<dbReference type="Pfam" id="PF00488">
    <property type="entry name" value="MutS_V"/>
    <property type="match status" value="1"/>
</dbReference>
<keyword evidence="4" id="KW-0812">Transmembrane</keyword>
<evidence type="ECO:0000256" key="1">
    <source>
        <dbReference type="ARBA" id="ARBA00022741"/>
    </source>
</evidence>
<dbReference type="GO" id="GO:0006298">
    <property type="term" value="P:mismatch repair"/>
    <property type="evidence" value="ECO:0007669"/>
    <property type="project" value="InterPro"/>
</dbReference>
<dbReference type="EMBL" id="FSRC01000002">
    <property type="protein sequence ID" value="SIO08569.1"/>
    <property type="molecule type" value="Genomic_DNA"/>
</dbReference>
<dbReference type="SMART" id="SM00534">
    <property type="entry name" value="MUTSac"/>
    <property type="match status" value="1"/>
</dbReference>
<dbReference type="STRING" id="226505.SAMN05444394_3358"/>
<dbReference type="OrthoDB" id="9802448at2"/>
<accession>A0A1N6GM40</accession>
<evidence type="ECO:0000313" key="6">
    <source>
        <dbReference type="EMBL" id="SIO08569.1"/>
    </source>
</evidence>